<organism evidence="1 2">
    <name type="scientific">Bacillus cereus 03BB108</name>
    <dbReference type="NCBI Taxonomy" id="451709"/>
    <lineage>
        <taxon>Bacteria</taxon>
        <taxon>Bacillati</taxon>
        <taxon>Bacillota</taxon>
        <taxon>Bacilli</taxon>
        <taxon>Bacillales</taxon>
        <taxon>Bacillaceae</taxon>
        <taxon>Bacillus</taxon>
        <taxon>Bacillus cereus group</taxon>
    </lineage>
</organism>
<reference evidence="1 2" key="1">
    <citation type="journal article" date="2015" name="Genome Announc.">
        <title>Complete genome sequences for 35 biothreat assay-relevant bacillus species.</title>
        <authorList>
            <person name="Johnson S.L."/>
            <person name="Daligault H.E."/>
            <person name="Davenport K.W."/>
            <person name="Jaissle J."/>
            <person name="Frey K.G."/>
            <person name="Ladner J.T."/>
            <person name="Broomall S.M."/>
            <person name="Bishop-Lilly K.A."/>
            <person name="Bruce D.C."/>
            <person name="Gibbons H.S."/>
            <person name="Coyne S.R."/>
            <person name="Lo C.C."/>
            <person name="Meincke L."/>
            <person name="Munk A.C."/>
            <person name="Koroleva G.I."/>
            <person name="Rosenzweig C.N."/>
            <person name="Palacios G.F."/>
            <person name="Redden C.L."/>
            <person name="Minogue T.D."/>
            <person name="Chain P.S."/>
        </authorList>
    </citation>
    <scope>NUCLEOTIDE SEQUENCE [LARGE SCALE GENOMIC DNA]</scope>
    <source>
        <strain evidence="1 2">03BB108</strain>
    </source>
</reference>
<accession>A0AAN0SRR1</accession>
<protein>
    <submittedName>
        <fullName evidence="1">Uncharacterized protein</fullName>
    </submittedName>
</protein>
<proteinExistence type="predicted"/>
<gene>
    <name evidence="1" type="ORF">AK40_5551</name>
</gene>
<geneLocation type="plasmid" evidence="1 2">
    <name>pBFI_1</name>
</geneLocation>
<dbReference type="EMBL" id="CP009639">
    <property type="protein sequence ID" value="AJI08777.1"/>
    <property type="molecule type" value="Genomic_DNA"/>
</dbReference>
<sequence length="139" mass="16551">MQHFKFNGELFLKKIKKYSNKLRPIKHTTGELEILQSLLNQEDIQDIDFTKIEPIDFDSISYIFEEYVPINYEEPEDYIEMFGENELITPDMDEQEILSIVNQGNSIFELDNLFYKVSLLLEPSIPKSYQIRDDEEIFI</sequence>
<dbReference type="RefSeq" id="WP_001995805.1">
    <property type="nucleotide sequence ID" value="NZ_CP009639.1"/>
</dbReference>
<evidence type="ECO:0000313" key="2">
    <source>
        <dbReference type="Proteomes" id="UP000031861"/>
    </source>
</evidence>
<evidence type="ECO:0000313" key="1">
    <source>
        <dbReference type="EMBL" id="AJI08777.1"/>
    </source>
</evidence>
<name>A0AAN0SRR1_BACCE</name>
<dbReference type="Proteomes" id="UP000031861">
    <property type="component" value="Plasmid pBFI_1"/>
</dbReference>
<keyword evidence="1" id="KW-0614">Plasmid</keyword>
<dbReference type="AlphaFoldDB" id="A0AAN0SRR1"/>